<dbReference type="SUPFAM" id="SSF52540">
    <property type="entry name" value="P-loop containing nucleoside triphosphate hydrolases"/>
    <property type="match status" value="1"/>
</dbReference>
<keyword evidence="4" id="KW-0808">Transferase</keyword>
<proteinExistence type="predicted"/>
<dbReference type="InterPro" id="IPR043128">
    <property type="entry name" value="Rev_trsase/Diguanyl_cyclase"/>
</dbReference>
<dbReference type="GO" id="GO:0005524">
    <property type="term" value="F:ATP binding"/>
    <property type="evidence" value="ECO:0007669"/>
    <property type="project" value="InterPro"/>
</dbReference>
<dbReference type="InterPro" id="IPR003018">
    <property type="entry name" value="GAF"/>
</dbReference>
<dbReference type="RefSeq" id="WP_203791493.1">
    <property type="nucleotide sequence ID" value="NZ_BOMV01000130.1"/>
</dbReference>
<dbReference type="PANTHER" id="PTHR43642">
    <property type="entry name" value="HYBRID SIGNAL TRANSDUCTION HISTIDINE KINASE G"/>
    <property type="match status" value="1"/>
</dbReference>
<dbReference type="FunFam" id="3.30.70.270:FF:000001">
    <property type="entry name" value="Diguanylate cyclase domain protein"/>
    <property type="match status" value="1"/>
</dbReference>
<dbReference type="InterPro" id="IPR011009">
    <property type="entry name" value="Kinase-like_dom_sf"/>
</dbReference>
<dbReference type="NCBIfam" id="TIGR00254">
    <property type="entry name" value="GGDEF"/>
    <property type="match status" value="1"/>
</dbReference>
<dbReference type="InterPro" id="IPR029016">
    <property type="entry name" value="GAF-like_dom_sf"/>
</dbReference>
<dbReference type="GO" id="GO:0004674">
    <property type="term" value="F:protein serine/threonine kinase activity"/>
    <property type="evidence" value="ECO:0007669"/>
    <property type="project" value="UniProtKB-KW"/>
</dbReference>
<dbReference type="Gene3D" id="1.10.510.10">
    <property type="entry name" value="Transferase(Phosphotransferase) domain 1"/>
    <property type="match status" value="1"/>
</dbReference>
<dbReference type="SUPFAM" id="SSF55073">
    <property type="entry name" value="Nucleotide cyclase"/>
    <property type="match status" value="1"/>
</dbReference>
<dbReference type="SMART" id="SM00220">
    <property type="entry name" value="S_TKc"/>
    <property type="match status" value="1"/>
</dbReference>
<evidence type="ECO:0000259" key="3">
    <source>
        <dbReference type="PROSITE" id="PS50887"/>
    </source>
</evidence>
<feature type="domain" description="Protein kinase" evidence="2">
    <location>
        <begin position="1"/>
        <end position="259"/>
    </location>
</feature>
<dbReference type="Gene3D" id="3.30.450.40">
    <property type="match status" value="1"/>
</dbReference>
<name>A0A919N1U0_9ACTN</name>
<keyword evidence="4" id="KW-0418">Kinase</keyword>
<gene>
    <name evidence="4" type="ORF">Ari01nite_98000</name>
</gene>
<dbReference type="PANTHER" id="PTHR43642:SF1">
    <property type="entry name" value="HYBRID SIGNAL TRANSDUCTION HISTIDINE KINASE G"/>
    <property type="match status" value="1"/>
</dbReference>
<dbReference type="SUPFAM" id="SSF55781">
    <property type="entry name" value="GAF domain-like"/>
    <property type="match status" value="1"/>
</dbReference>
<dbReference type="SUPFAM" id="SSF56112">
    <property type="entry name" value="Protein kinase-like (PK-like)"/>
    <property type="match status" value="1"/>
</dbReference>
<dbReference type="InterPro" id="IPR053159">
    <property type="entry name" value="Hybrid_Histidine_Kinase"/>
</dbReference>
<dbReference type="PROSITE" id="PS50887">
    <property type="entry name" value="GGDEF"/>
    <property type="match status" value="1"/>
</dbReference>
<dbReference type="GO" id="GO:0016020">
    <property type="term" value="C:membrane"/>
    <property type="evidence" value="ECO:0007669"/>
    <property type="project" value="UniProtKB-SubCell"/>
</dbReference>
<keyword evidence="5" id="KW-1185">Reference proteome</keyword>
<feature type="domain" description="GGDEF" evidence="3">
    <location>
        <begin position="1484"/>
        <end position="1619"/>
    </location>
</feature>
<accession>A0A919N1U0</accession>
<evidence type="ECO:0000313" key="5">
    <source>
        <dbReference type="Proteomes" id="UP000636960"/>
    </source>
</evidence>
<dbReference type="CDD" id="cd01949">
    <property type="entry name" value="GGDEF"/>
    <property type="match status" value="1"/>
</dbReference>
<dbReference type="InterPro" id="IPR000160">
    <property type="entry name" value="GGDEF_dom"/>
</dbReference>
<dbReference type="Pfam" id="PF13191">
    <property type="entry name" value="AAA_16"/>
    <property type="match status" value="1"/>
</dbReference>
<dbReference type="PROSITE" id="PS50011">
    <property type="entry name" value="PROTEIN_KINASE_DOM"/>
    <property type="match status" value="1"/>
</dbReference>
<dbReference type="SMART" id="SM00267">
    <property type="entry name" value="GGDEF"/>
    <property type="match status" value="1"/>
</dbReference>
<sequence length="1619" mass="173418">MELALDTRTEESLYQSSRTRVVRQWTDGRSVVLKETRGPGAVHRLHHEHAILTRLAGAPGVQQLAVPEPRDGVLVLTDSGASPLAALPAGDLDAAGLVDLAHALGSILATLHRRGVVHRDVNPNNVLLRPDRRPVLIDFDLATVSAQERMGFTATGVISGTLEYIAPEQTGRTGWPVDHRVDLYSLGATLYELATGAPPFGRGGDALRLVRCHLAERPQPAAEVNPHIPAMLSAITGRLLEKDPDKRYQSAEGLVHDLERLRAGSGEAFELGTRDFPIRLASAAQPVGRDAEIAALTSAFDATEAGPGRAVLVTGPPGVGKTSVIDQLRMAVTARGGWFVSGKFDEHRRDRAADGVWRAMRALGRLLLAEPEAELAGCRERLRERLGPNAGLIAAAVPEFATLLGEPPADTGGFDVTDLEVRLIRAAAEVLATVAAPDRPLVLFVDDLQWAGATAVGVLDAVITARPAGVLLVGAYRDAEVDAMHPLTGRLARWQGDDLLLPALRLANLPVGDVQTLLAAMLRLSPEDARTLAEAVGDRAKGNPFDTIELVNALRRDGALVPTDTGWEWDAAKIRSYVGATDVIELLTARIADLPGPSRELIEVAACLGDRIDAALLCTATGWSPAEIEDRGAPVLGDGLLVLETGHDGPAVAFRHDRVREAALVSAASGRADRHLTLARRFAGHADLWSLTAEQYLAANAEITEPAERRRAAGLFHTAAEAARLTDPAVAERYLAAAGHLLAGLDDTAAVRFAVRADHHAVLCGLSRFDDADRVYAEILADGPTTLELATLARARIIGLRTRNRQPEALAHGLDLLARLGARVPTEETLPAAIDAGLAAMSAWVSTGGPEDDLCRPEITEPALRAAARVIDHILPVAYFSGNPIFAWLVAEAQRMWAEHGPCAELVAPLSHAGFMTVMVRQDYRTGYLATRRALAVSEERAWEPQTSHARFLFSLGQGPWQEPVPRQLTIARQAREGLLRHGDLVAVHAFFSSLPLFLDCAPTLAAFSGDAEAASAAAQRAGDAVAGPAYLAFRQLARALRGDTAAPGDLSDDSVDIPALLAGQAENPTAVAYLHMNQALAALICHDAPTLIEHSAAAVPLLPFINATYLTSYVFLVRAFGLIEQVRAAEPDQRAEPRAALDEVHAWWIARAADAPENFRHLVHLINAEVHWLDGEPWPAAAEFDAAMTAVAQQTRPWHTALIAERAGRFYVATGISHVGWSLLAQARDRYNEWGAAGKVAQLTQAYPRLAVAFPGPGTGGSGTSSVSIASSTLDLMAAFDAARAISSATSLDSLQERLIDVLGAMTGATRIRLLLWDDTAREWDLLHNDPAAAGQVPLSVIRYVQRTESSLLIADAAQDDRFARDPYLAGMEGYSMLVAPVRSRGTLQALLLLEKPGERGAFTAEGMDAVTLVAGQLAVSIDNAQVYSSLERKVNQRTEALAAANLRLEELNRTDALTGLANRRRLEEALAAEWAHAQATGTSVGVIMVDIDHFKQYNDHYGHLGGDHCLRALAQALQSGTRGIDLVARFGGEEFCIIVPGADAEATARIAERARLEVATLQQEHQGSPIGFVTVSTGVAATVPTGDHTVDDLLHWADEGLYEAKRNGRNRVSMYRR</sequence>
<keyword evidence="4" id="KW-0723">Serine/threonine-protein kinase</keyword>
<dbReference type="CDD" id="cd14014">
    <property type="entry name" value="STKc_PknB_like"/>
    <property type="match status" value="1"/>
</dbReference>
<dbReference type="InterPro" id="IPR000719">
    <property type="entry name" value="Prot_kinase_dom"/>
</dbReference>
<comment type="subcellular location">
    <subcellularLocation>
        <location evidence="1">Membrane</location>
        <topology evidence="1">Single-pass membrane protein</topology>
    </subcellularLocation>
</comment>
<organism evidence="4 5">
    <name type="scientific">Paractinoplanes rishiriensis</name>
    <dbReference type="NCBI Taxonomy" id="1050105"/>
    <lineage>
        <taxon>Bacteria</taxon>
        <taxon>Bacillati</taxon>
        <taxon>Actinomycetota</taxon>
        <taxon>Actinomycetes</taxon>
        <taxon>Micromonosporales</taxon>
        <taxon>Micromonosporaceae</taxon>
        <taxon>Paractinoplanes</taxon>
    </lineage>
</organism>
<evidence type="ECO:0000256" key="1">
    <source>
        <dbReference type="ARBA" id="ARBA00004167"/>
    </source>
</evidence>
<dbReference type="InterPro" id="IPR027417">
    <property type="entry name" value="P-loop_NTPase"/>
</dbReference>
<dbReference type="Pfam" id="PF01590">
    <property type="entry name" value="GAF"/>
    <property type="match status" value="1"/>
</dbReference>
<dbReference type="EMBL" id="BOMV01000130">
    <property type="protein sequence ID" value="GIF02336.1"/>
    <property type="molecule type" value="Genomic_DNA"/>
</dbReference>
<dbReference type="Pfam" id="PF00069">
    <property type="entry name" value="Pkinase"/>
    <property type="match status" value="1"/>
</dbReference>
<protein>
    <submittedName>
        <fullName evidence="4">Serine/threonine protein kinase</fullName>
    </submittedName>
</protein>
<dbReference type="SMART" id="SM00065">
    <property type="entry name" value="GAF"/>
    <property type="match status" value="1"/>
</dbReference>
<dbReference type="Gene3D" id="3.30.70.270">
    <property type="match status" value="1"/>
</dbReference>
<dbReference type="InterPro" id="IPR029787">
    <property type="entry name" value="Nucleotide_cyclase"/>
</dbReference>
<dbReference type="Gene3D" id="3.40.50.300">
    <property type="entry name" value="P-loop containing nucleotide triphosphate hydrolases"/>
    <property type="match status" value="1"/>
</dbReference>
<dbReference type="InterPro" id="IPR041664">
    <property type="entry name" value="AAA_16"/>
</dbReference>
<evidence type="ECO:0000313" key="4">
    <source>
        <dbReference type="EMBL" id="GIF02336.1"/>
    </source>
</evidence>
<dbReference type="Pfam" id="PF00990">
    <property type="entry name" value="GGDEF"/>
    <property type="match status" value="1"/>
</dbReference>
<dbReference type="Proteomes" id="UP000636960">
    <property type="component" value="Unassembled WGS sequence"/>
</dbReference>
<reference evidence="4" key="1">
    <citation type="submission" date="2021-01" db="EMBL/GenBank/DDBJ databases">
        <title>Whole genome shotgun sequence of Actinoplanes rishiriensis NBRC 108556.</title>
        <authorList>
            <person name="Komaki H."/>
            <person name="Tamura T."/>
        </authorList>
    </citation>
    <scope>NUCLEOTIDE SEQUENCE</scope>
    <source>
        <strain evidence="4">NBRC 108556</strain>
    </source>
</reference>
<comment type="caution">
    <text evidence="4">The sequence shown here is derived from an EMBL/GenBank/DDBJ whole genome shotgun (WGS) entry which is preliminary data.</text>
</comment>
<evidence type="ECO:0000259" key="2">
    <source>
        <dbReference type="PROSITE" id="PS50011"/>
    </source>
</evidence>